<accession>A0A9N9CC03</accession>
<keyword evidence="6 8" id="KW-1133">Transmembrane helix</keyword>
<keyword evidence="4" id="KW-0808">Transferase</keyword>
<dbReference type="GO" id="GO:0016020">
    <property type="term" value="C:membrane"/>
    <property type="evidence" value="ECO:0007669"/>
    <property type="project" value="UniProtKB-SubCell"/>
</dbReference>
<feature type="transmembrane region" description="Helical" evidence="8">
    <location>
        <begin position="262"/>
        <end position="279"/>
    </location>
</feature>
<evidence type="ECO:0000256" key="2">
    <source>
        <dbReference type="ARBA" id="ARBA00005179"/>
    </source>
</evidence>
<keyword evidence="11" id="KW-1185">Reference proteome</keyword>
<dbReference type="PANTHER" id="PTHR31595">
    <property type="entry name" value="LONG-CHAIN-ALCOHOL O-FATTY-ACYLTRANSFERASE 3-RELATED"/>
    <property type="match status" value="1"/>
</dbReference>
<evidence type="ECO:0000256" key="8">
    <source>
        <dbReference type="SAM" id="Phobius"/>
    </source>
</evidence>
<reference evidence="10" key="1">
    <citation type="submission" date="2021-06" db="EMBL/GenBank/DDBJ databases">
        <authorList>
            <person name="Kallberg Y."/>
            <person name="Tangrot J."/>
            <person name="Rosling A."/>
        </authorList>
    </citation>
    <scope>NUCLEOTIDE SEQUENCE</scope>
    <source>
        <strain evidence="10">FL966</strain>
    </source>
</reference>
<feature type="domain" description="Wax synthase" evidence="9">
    <location>
        <begin position="190"/>
        <end position="267"/>
    </location>
</feature>
<dbReference type="GO" id="GO:0006629">
    <property type="term" value="P:lipid metabolic process"/>
    <property type="evidence" value="ECO:0007669"/>
    <property type="project" value="InterPro"/>
</dbReference>
<comment type="similarity">
    <text evidence="3">Belongs to the wax synthase family.</text>
</comment>
<proteinExistence type="inferred from homology"/>
<dbReference type="Pfam" id="PF13813">
    <property type="entry name" value="MBOAT_2"/>
    <property type="match status" value="1"/>
</dbReference>
<evidence type="ECO:0000256" key="1">
    <source>
        <dbReference type="ARBA" id="ARBA00004141"/>
    </source>
</evidence>
<evidence type="ECO:0000259" key="9">
    <source>
        <dbReference type="Pfam" id="PF13813"/>
    </source>
</evidence>
<evidence type="ECO:0000256" key="6">
    <source>
        <dbReference type="ARBA" id="ARBA00022989"/>
    </source>
</evidence>
<evidence type="ECO:0000256" key="3">
    <source>
        <dbReference type="ARBA" id="ARBA00007282"/>
    </source>
</evidence>
<dbReference type="InterPro" id="IPR044851">
    <property type="entry name" value="Wax_synthase"/>
</dbReference>
<keyword evidence="7 8" id="KW-0472">Membrane</keyword>
<keyword evidence="5 8" id="KW-0812">Transmembrane</keyword>
<evidence type="ECO:0000313" key="10">
    <source>
        <dbReference type="EMBL" id="CAG8596319.1"/>
    </source>
</evidence>
<dbReference type="InterPro" id="IPR032805">
    <property type="entry name" value="Wax_synthase_dom"/>
</dbReference>
<feature type="transmembrane region" description="Helical" evidence="8">
    <location>
        <begin position="230"/>
        <end position="250"/>
    </location>
</feature>
<comment type="pathway">
    <text evidence="2">Secondary metabolite biosynthesis.</text>
</comment>
<evidence type="ECO:0000313" key="11">
    <source>
        <dbReference type="Proteomes" id="UP000789759"/>
    </source>
</evidence>
<dbReference type="GO" id="GO:0008374">
    <property type="term" value="F:O-acyltransferase activity"/>
    <property type="evidence" value="ECO:0007669"/>
    <property type="project" value="InterPro"/>
</dbReference>
<dbReference type="AlphaFoldDB" id="A0A9N9CC03"/>
<dbReference type="OrthoDB" id="1077582at2759"/>
<comment type="caution">
    <text evidence="10">The sequence shown here is derived from an EMBL/GenBank/DDBJ whole genome shotgun (WGS) entry which is preliminary data.</text>
</comment>
<protein>
    <submittedName>
        <fullName evidence="10">8948_t:CDS:1</fullName>
    </submittedName>
</protein>
<comment type="subcellular location">
    <subcellularLocation>
        <location evidence="1">Membrane</location>
        <topology evidence="1">Multi-pass membrane protein</topology>
    </subcellularLocation>
</comment>
<dbReference type="Proteomes" id="UP000789759">
    <property type="component" value="Unassembled WGS sequence"/>
</dbReference>
<feature type="transmembrane region" description="Helical" evidence="8">
    <location>
        <begin position="92"/>
        <end position="112"/>
    </location>
</feature>
<evidence type="ECO:0000256" key="5">
    <source>
        <dbReference type="ARBA" id="ARBA00022692"/>
    </source>
</evidence>
<organism evidence="10 11">
    <name type="scientific">Cetraspora pellucida</name>
    <dbReference type="NCBI Taxonomy" id="1433469"/>
    <lineage>
        <taxon>Eukaryota</taxon>
        <taxon>Fungi</taxon>
        <taxon>Fungi incertae sedis</taxon>
        <taxon>Mucoromycota</taxon>
        <taxon>Glomeromycotina</taxon>
        <taxon>Glomeromycetes</taxon>
        <taxon>Diversisporales</taxon>
        <taxon>Gigasporaceae</taxon>
        <taxon>Cetraspora</taxon>
    </lineage>
</organism>
<name>A0A9N9CC03_9GLOM</name>
<sequence>MLLWLKQCHLSNTQKFETNPFFSTLFAWRPDALEIDRSDRKYIDQITLKNYFINQGRRVAIIILKYIIFDFICEWAEAYQPIVPDRFYVLRFIDYFFTGKPFITPFYLFYHYALAVMLYIYISLFYDFFLFCYGLLLLPLLQINQSTQNSIDKVSESQHKFQLFKPSTIKGIKEWLIILLFYTKVPMNLPFMSTSPRDFWSKRWHSVLREIFLYLGYVPTKNLFGNHKKIGNIFGTFSAFFVSGLLHEYIVYCMWGARPGEQMIFFLFHSILFILWEIVEGLLIGNRTVSHKAENNWGRWLFKLLLFNIIGVFTIPSFMEPYLRNESFSCVMRFGLFHNTVKCD</sequence>
<evidence type="ECO:0000256" key="7">
    <source>
        <dbReference type="ARBA" id="ARBA00023136"/>
    </source>
</evidence>
<dbReference type="EMBL" id="CAJVQA010004324">
    <property type="protein sequence ID" value="CAG8596319.1"/>
    <property type="molecule type" value="Genomic_DNA"/>
</dbReference>
<feature type="transmembrane region" description="Helical" evidence="8">
    <location>
        <begin position="300"/>
        <end position="319"/>
    </location>
</feature>
<dbReference type="PANTHER" id="PTHR31595:SF57">
    <property type="entry name" value="OS04G0481900 PROTEIN"/>
    <property type="match status" value="1"/>
</dbReference>
<gene>
    <name evidence="10" type="ORF">CPELLU_LOCUS6778</name>
</gene>
<evidence type="ECO:0000256" key="4">
    <source>
        <dbReference type="ARBA" id="ARBA00022679"/>
    </source>
</evidence>
<feature type="transmembrane region" description="Helical" evidence="8">
    <location>
        <begin position="118"/>
        <end position="141"/>
    </location>
</feature>